<reference evidence="3" key="2">
    <citation type="submission" date="2020-09" db="EMBL/GenBank/DDBJ databases">
        <title>Novel species in genus Aeromicrobium.</title>
        <authorList>
            <person name="Zhang G."/>
        </authorList>
    </citation>
    <scope>NUCLEOTIDE SEQUENCE</scope>
    <source>
        <strain evidence="3">SSW1-57</strain>
    </source>
</reference>
<proteinExistence type="predicted"/>
<dbReference type="EMBL" id="JACBZN010000001">
    <property type="protein sequence ID" value="NYI39177.1"/>
    <property type="molecule type" value="Genomic_DNA"/>
</dbReference>
<comment type="caution">
    <text evidence="3">The sequence shown here is derived from an EMBL/GenBank/DDBJ whole genome shotgun (WGS) entry which is preliminary data.</text>
</comment>
<dbReference type="InterPro" id="IPR039563">
    <property type="entry name" value="Peptidase_C39_single_dom"/>
</dbReference>
<evidence type="ECO:0000313" key="4">
    <source>
        <dbReference type="EMBL" id="NYI39177.1"/>
    </source>
</evidence>
<dbReference type="InterPro" id="IPR039564">
    <property type="entry name" value="Peptidase_C39-like"/>
</dbReference>
<feature type="domain" description="Peptidase C39-like" evidence="2">
    <location>
        <begin position="193"/>
        <end position="342"/>
    </location>
</feature>
<evidence type="ECO:0000313" key="3">
    <source>
        <dbReference type="EMBL" id="MBD1270166.1"/>
    </source>
</evidence>
<sequence>MIRRLFPVAAALTALLTSVLIAPGMATAPAEAASYPRPKLTQFTPKLTIPAGAKAKSWRSPWVATPQASTALIPSWNVTRMPSGTWIKVKVRVSSGSTVSSWKTVAQWRHALAGGQRRTFGAQADRLARVDTDVVRAVTGKTFSKWQVQVSAGRKTVKTKTPIVRTVAGVSSTYVSKTAGTSKTTMTSTVDLKVPASSQMIHSGHYPQYGGGGEAWCSPTSTSMVLRYYGLGPKAADYAWASGADRWVDHAARYSYDSSYKGTGTWPFNTAYASMYSTDAVVHRLVNLREIEAYVKKGVPVVTSVAFGRGQLSGSPISATPGHLMVVRGFTKGGDVLVNDPAGRTNSQVRRTYDRAQFERAWLKGSGGVVYVIAPRNKRLTF</sequence>
<dbReference type="EMBL" id="JACWMT010000001">
    <property type="protein sequence ID" value="MBD1270166.1"/>
    <property type="molecule type" value="Genomic_DNA"/>
</dbReference>
<evidence type="ECO:0000259" key="2">
    <source>
        <dbReference type="Pfam" id="PF13529"/>
    </source>
</evidence>
<dbReference type="AlphaFoldDB" id="A0A8I0FWC3"/>
<reference evidence="4 5" key="1">
    <citation type="submission" date="2020-07" db="EMBL/GenBank/DDBJ databases">
        <title>Sequencing the genomes of 1000 actinobacteria strains.</title>
        <authorList>
            <person name="Klenk H.-P."/>
        </authorList>
    </citation>
    <scope>NUCLEOTIDE SEQUENCE [LARGE SCALE GENOMIC DNA]</scope>
    <source>
        <strain evidence="4 5">DSM 19087</strain>
    </source>
</reference>
<evidence type="ECO:0000313" key="6">
    <source>
        <dbReference type="Proteomes" id="UP000659061"/>
    </source>
</evidence>
<evidence type="ECO:0000256" key="1">
    <source>
        <dbReference type="SAM" id="SignalP"/>
    </source>
</evidence>
<protein>
    <submittedName>
        <fullName evidence="3">Peptidase C39 family protein</fullName>
    </submittedName>
</protein>
<evidence type="ECO:0000313" key="5">
    <source>
        <dbReference type="Proteomes" id="UP000587211"/>
    </source>
</evidence>
<keyword evidence="1" id="KW-0732">Signal</keyword>
<gene>
    <name evidence="4" type="ORF">BJ975_002552</name>
    <name evidence="3" type="ORF">IDH50_07980</name>
</gene>
<dbReference type="Proteomes" id="UP000587211">
    <property type="component" value="Unassembled WGS sequence"/>
</dbReference>
<dbReference type="RefSeq" id="WP_179426546.1">
    <property type="nucleotide sequence ID" value="NZ_BAAAMP010000002.1"/>
</dbReference>
<dbReference type="Gene3D" id="3.90.70.10">
    <property type="entry name" value="Cysteine proteinases"/>
    <property type="match status" value="1"/>
</dbReference>
<accession>A0A8I0FWC3</accession>
<dbReference type="Proteomes" id="UP000659061">
    <property type="component" value="Unassembled WGS sequence"/>
</dbReference>
<organism evidence="3 6">
    <name type="scientific">Aeromicrobium tamlense</name>
    <dbReference type="NCBI Taxonomy" id="375541"/>
    <lineage>
        <taxon>Bacteria</taxon>
        <taxon>Bacillati</taxon>
        <taxon>Actinomycetota</taxon>
        <taxon>Actinomycetes</taxon>
        <taxon>Propionibacteriales</taxon>
        <taxon>Nocardioidaceae</taxon>
        <taxon>Aeromicrobium</taxon>
    </lineage>
</organism>
<dbReference type="Pfam" id="PF13529">
    <property type="entry name" value="Peptidase_C39_2"/>
    <property type="match status" value="1"/>
</dbReference>
<dbReference type="CDD" id="cd02549">
    <property type="entry name" value="Peptidase_C39A"/>
    <property type="match status" value="1"/>
</dbReference>
<keyword evidence="5" id="KW-1185">Reference proteome</keyword>
<feature type="chain" id="PRO_5034240009" evidence="1">
    <location>
        <begin position="33"/>
        <end position="382"/>
    </location>
</feature>
<feature type="signal peptide" evidence="1">
    <location>
        <begin position="1"/>
        <end position="32"/>
    </location>
</feature>
<name>A0A8I0FWC3_9ACTN</name>